<evidence type="ECO:0000313" key="17">
    <source>
        <dbReference type="EMBL" id="GCC38068.1"/>
    </source>
</evidence>
<dbReference type="GO" id="GO:0008270">
    <property type="term" value="F:zinc ion binding"/>
    <property type="evidence" value="ECO:0007669"/>
    <property type="project" value="InterPro"/>
</dbReference>
<accession>A0A401T5Z3</accession>
<dbReference type="GO" id="GO:0006518">
    <property type="term" value="P:peptide metabolic process"/>
    <property type="evidence" value="ECO:0007669"/>
    <property type="project" value="TreeGrafter"/>
</dbReference>
<evidence type="ECO:0000256" key="4">
    <source>
        <dbReference type="ARBA" id="ARBA00022525"/>
    </source>
</evidence>
<evidence type="ECO:0000256" key="9">
    <source>
        <dbReference type="ARBA" id="ARBA00022801"/>
    </source>
</evidence>
<dbReference type="FunFam" id="3.40.630.10:FF:000013">
    <property type="entry name" value="carboxypeptidase N catalytic chain"/>
    <property type="match status" value="1"/>
</dbReference>
<keyword evidence="18" id="KW-1185">Reference proteome</keyword>
<dbReference type="GO" id="GO:0005615">
    <property type="term" value="C:extracellular space"/>
    <property type="evidence" value="ECO:0007669"/>
    <property type="project" value="TreeGrafter"/>
</dbReference>
<evidence type="ECO:0000256" key="5">
    <source>
        <dbReference type="ARBA" id="ARBA00022645"/>
    </source>
</evidence>
<dbReference type="InterPro" id="IPR057247">
    <property type="entry name" value="CARBOXYPEPT_ZN_2"/>
</dbReference>
<evidence type="ECO:0000259" key="16">
    <source>
        <dbReference type="PROSITE" id="PS52035"/>
    </source>
</evidence>
<dbReference type="Pfam" id="PF00246">
    <property type="entry name" value="Peptidase_M14"/>
    <property type="match status" value="1"/>
</dbReference>
<dbReference type="Gene3D" id="3.40.630.10">
    <property type="entry name" value="Zn peptidases"/>
    <property type="match status" value="1"/>
</dbReference>
<dbReference type="PANTHER" id="PTHR11532:SF80">
    <property type="entry name" value="CARBOXYPEPTIDASE N CATALYTIC CHAIN"/>
    <property type="match status" value="1"/>
</dbReference>
<gene>
    <name evidence="17" type="ORF">chiPu_0016579</name>
</gene>
<feature type="active site" description="Proton donor/acceptor" evidence="13">
    <location>
        <position position="318"/>
    </location>
</feature>
<feature type="chain" id="PRO_5019396860" description="Peptidase M14 domain-containing protein" evidence="15">
    <location>
        <begin position="34"/>
        <end position="479"/>
    </location>
</feature>
<keyword evidence="11" id="KW-0482">Metalloprotease</keyword>
<proteinExistence type="inferred from homology"/>
<keyword evidence="9" id="KW-0378">Hydrolase</keyword>
<dbReference type="SUPFAM" id="SSF49464">
    <property type="entry name" value="Carboxypeptidase regulatory domain-like"/>
    <property type="match status" value="1"/>
</dbReference>
<dbReference type="Pfam" id="PF13620">
    <property type="entry name" value="CarboxypepD_reg"/>
    <property type="match status" value="1"/>
</dbReference>
<reference evidence="17 18" key="1">
    <citation type="journal article" date="2018" name="Nat. Ecol. Evol.">
        <title>Shark genomes provide insights into elasmobranch evolution and the origin of vertebrates.</title>
        <authorList>
            <person name="Hara Y"/>
            <person name="Yamaguchi K"/>
            <person name="Onimaru K"/>
            <person name="Kadota M"/>
            <person name="Koyanagi M"/>
            <person name="Keeley SD"/>
            <person name="Tatsumi K"/>
            <person name="Tanaka K"/>
            <person name="Motone F"/>
            <person name="Kageyama Y"/>
            <person name="Nozu R"/>
            <person name="Adachi N"/>
            <person name="Nishimura O"/>
            <person name="Nakagawa R"/>
            <person name="Tanegashima C"/>
            <person name="Kiyatake I"/>
            <person name="Matsumoto R"/>
            <person name="Murakumo K"/>
            <person name="Nishida K"/>
            <person name="Terakita A"/>
            <person name="Kuratani S"/>
            <person name="Sato K"/>
            <person name="Hyodo S Kuraku.S."/>
        </authorList>
    </citation>
    <scope>NUCLEOTIDE SEQUENCE [LARGE SCALE GENOMIC DNA]</scope>
</reference>
<dbReference type="InterPro" id="IPR050753">
    <property type="entry name" value="Peptidase_M14_domain"/>
</dbReference>
<keyword evidence="6" id="KW-0645">Protease</keyword>
<dbReference type="SMART" id="SM00631">
    <property type="entry name" value="Zn_pept"/>
    <property type="match status" value="1"/>
</dbReference>
<feature type="signal peptide" evidence="15">
    <location>
        <begin position="1"/>
        <end position="33"/>
    </location>
</feature>
<keyword evidence="12" id="KW-0325">Glycoprotein</keyword>
<feature type="domain" description="Peptidase M14" evidence="16">
    <location>
        <begin position="37"/>
        <end position="348"/>
    </location>
</feature>
<dbReference type="PRINTS" id="PR00765">
    <property type="entry name" value="CRBOXYPTASEA"/>
</dbReference>
<keyword evidence="5" id="KW-0121">Carboxypeptidase</keyword>
<dbReference type="PROSITE" id="PS00132">
    <property type="entry name" value="CARBOXYPEPT_ZN_1"/>
    <property type="match status" value="1"/>
</dbReference>
<evidence type="ECO:0000256" key="8">
    <source>
        <dbReference type="ARBA" id="ARBA00022729"/>
    </source>
</evidence>
<dbReference type="OMA" id="CEEYRHG"/>
<protein>
    <recommendedName>
        <fullName evidence="16">Peptidase M14 domain-containing protein</fullName>
    </recommendedName>
</protein>
<dbReference type="GO" id="GO:0016485">
    <property type="term" value="P:protein processing"/>
    <property type="evidence" value="ECO:0007669"/>
    <property type="project" value="TreeGrafter"/>
</dbReference>
<keyword evidence="4" id="KW-0964">Secreted</keyword>
<feature type="compositionally biased region" description="Basic residues" evidence="14">
    <location>
        <begin position="468"/>
        <end position="479"/>
    </location>
</feature>
<organism evidence="17 18">
    <name type="scientific">Chiloscyllium punctatum</name>
    <name type="common">Brownbanded bambooshark</name>
    <name type="synonym">Hemiscyllium punctatum</name>
    <dbReference type="NCBI Taxonomy" id="137246"/>
    <lineage>
        <taxon>Eukaryota</taxon>
        <taxon>Metazoa</taxon>
        <taxon>Chordata</taxon>
        <taxon>Craniata</taxon>
        <taxon>Vertebrata</taxon>
        <taxon>Chondrichthyes</taxon>
        <taxon>Elasmobranchii</taxon>
        <taxon>Galeomorphii</taxon>
        <taxon>Galeoidea</taxon>
        <taxon>Orectolobiformes</taxon>
        <taxon>Hemiscylliidae</taxon>
        <taxon>Chiloscyllium</taxon>
    </lineage>
</organism>
<dbReference type="Proteomes" id="UP000287033">
    <property type="component" value="Unassembled WGS sequence"/>
</dbReference>
<sequence length="479" mass="54176">GGGWVRQELAVCNMQPGLWKLAVLTALLHPVLPLEFQHHRYPEMVSALLQVQSECPFISRLYSIGRSAQGRHLYVLELSDNPGIHELLEPEFKYVGNMHGNEVLGRELLIQLAQFLCNEYNRRNPRITHLIHETRIHILPSMNPDGYEVAADQGSEANTYLTGRANARGVDLNRNFPDLHLAFQKLKDRNHHVSLDDNWREQTEQETYAVIRWMQSYNFVLSANLHGGAVVANYPFDKATEPIGRGSYRRIISTTPDHKLFQKLAKVYSYSHGWMHNGSNCGDYFPEGITNGASWYSLSRGMQDFNYLHTNCFEITLELSCKKFPPQHELQREWYGNREALLTFIEEIHKGIKGMVLDENNNGIPKAVISVSTINHDITSGIGGDYFRLLLPGKYMVTASAPGYKGQTVLVSVGAGEPTRVDFHLVPFLAAPSTSVPTISLPSTITSNVSLHRLNSRTTKKGPPVLRERRRTGRRFHGH</sequence>
<comment type="similarity">
    <text evidence="3 13">Belongs to the peptidase M14 family.</text>
</comment>
<evidence type="ECO:0000256" key="14">
    <source>
        <dbReference type="SAM" id="MobiDB-lite"/>
    </source>
</evidence>
<evidence type="ECO:0000256" key="2">
    <source>
        <dbReference type="ARBA" id="ARBA00004613"/>
    </source>
</evidence>
<evidence type="ECO:0000256" key="15">
    <source>
        <dbReference type="SAM" id="SignalP"/>
    </source>
</evidence>
<keyword evidence="8 15" id="KW-0732">Signal</keyword>
<evidence type="ECO:0000256" key="7">
    <source>
        <dbReference type="ARBA" id="ARBA00022723"/>
    </source>
</evidence>
<evidence type="ECO:0000256" key="6">
    <source>
        <dbReference type="ARBA" id="ARBA00022670"/>
    </source>
</evidence>
<evidence type="ECO:0000256" key="11">
    <source>
        <dbReference type="ARBA" id="ARBA00023049"/>
    </source>
</evidence>
<evidence type="ECO:0000313" key="18">
    <source>
        <dbReference type="Proteomes" id="UP000287033"/>
    </source>
</evidence>
<dbReference type="OrthoDB" id="10249045at2759"/>
<name>A0A401T5Z3_CHIPU</name>
<dbReference type="PROSITE" id="PS52035">
    <property type="entry name" value="PEPTIDASE_M14"/>
    <property type="match status" value="1"/>
</dbReference>
<dbReference type="Gene3D" id="2.60.40.1120">
    <property type="entry name" value="Carboxypeptidase-like, regulatory domain"/>
    <property type="match status" value="1"/>
</dbReference>
<evidence type="ECO:0000256" key="13">
    <source>
        <dbReference type="PROSITE-ProRule" id="PRU01379"/>
    </source>
</evidence>
<dbReference type="AlphaFoldDB" id="A0A401T5Z3"/>
<dbReference type="InterPro" id="IPR008969">
    <property type="entry name" value="CarboxyPept-like_regulatory"/>
</dbReference>
<evidence type="ECO:0000256" key="3">
    <source>
        <dbReference type="ARBA" id="ARBA00005988"/>
    </source>
</evidence>
<feature type="non-terminal residue" evidence="17">
    <location>
        <position position="1"/>
    </location>
</feature>
<evidence type="ECO:0000256" key="1">
    <source>
        <dbReference type="ARBA" id="ARBA00001947"/>
    </source>
</evidence>
<evidence type="ECO:0000256" key="12">
    <source>
        <dbReference type="ARBA" id="ARBA00023180"/>
    </source>
</evidence>
<dbReference type="GO" id="GO:0004181">
    <property type="term" value="F:metallocarboxypeptidase activity"/>
    <property type="evidence" value="ECO:0007669"/>
    <property type="project" value="InterPro"/>
</dbReference>
<dbReference type="EMBL" id="BEZZ01001106">
    <property type="protein sequence ID" value="GCC38068.1"/>
    <property type="molecule type" value="Genomic_DNA"/>
</dbReference>
<dbReference type="InterPro" id="IPR000834">
    <property type="entry name" value="Peptidase_M14"/>
</dbReference>
<dbReference type="STRING" id="137246.A0A401T5Z3"/>
<keyword evidence="7" id="KW-0479">Metal-binding</keyword>
<dbReference type="CDD" id="cd11308">
    <property type="entry name" value="Peptidase_M14NE-CP-C_like"/>
    <property type="match status" value="1"/>
</dbReference>
<comment type="cofactor">
    <cofactor evidence="1">
        <name>Zn(2+)</name>
        <dbReference type="ChEBI" id="CHEBI:29105"/>
    </cofactor>
</comment>
<evidence type="ECO:0000256" key="10">
    <source>
        <dbReference type="ARBA" id="ARBA00022833"/>
    </source>
</evidence>
<dbReference type="SUPFAM" id="SSF53187">
    <property type="entry name" value="Zn-dependent exopeptidases"/>
    <property type="match status" value="1"/>
</dbReference>
<comment type="caution">
    <text evidence="17">The sequence shown here is derived from an EMBL/GenBank/DDBJ whole genome shotgun (WGS) entry which is preliminary data.</text>
</comment>
<dbReference type="PANTHER" id="PTHR11532">
    <property type="entry name" value="PROTEASE M14 CARBOXYPEPTIDASE"/>
    <property type="match status" value="1"/>
</dbReference>
<feature type="region of interest" description="Disordered" evidence="14">
    <location>
        <begin position="454"/>
        <end position="479"/>
    </location>
</feature>
<dbReference type="InterPro" id="IPR057246">
    <property type="entry name" value="CARBOXYPEPT_ZN_1"/>
</dbReference>
<dbReference type="PROSITE" id="PS00133">
    <property type="entry name" value="CARBOXYPEPT_ZN_2"/>
    <property type="match status" value="1"/>
</dbReference>
<comment type="subcellular location">
    <subcellularLocation>
        <location evidence="2">Secreted</location>
    </subcellularLocation>
</comment>
<keyword evidence="10" id="KW-0862">Zinc</keyword>